<reference evidence="3" key="1">
    <citation type="journal article" date="2019" name="Int. J. Syst. Evol. Microbiol.">
        <title>The Global Catalogue of Microorganisms (GCM) 10K type strain sequencing project: providing services to taxonomists for standard genome sequencing and annotation.</title>
        <authorList>
            <consortium name="The Broad Institute Genomics Platform"/>
            <consortium name="The Broad Institute Genome Sequencing Center for Infectious Disease"/>
            <person name="Wu L."/>
            <person name="Ma J."/>
        </authorList>
    </citation>
    <scope>NUCLEOTIDE SEQUENCE [LARGE SCALE GENOMIC DNA]</scope>
    <source>
        <strain evidence="3">JCM 17759</strain>
    </source>
</reference>
<feature type="region of interest" description="Disordered" evidence="1">
    <location>
        <begin position="1"/>
        <end position="24"/>
    </location>
</feature>
<organism evidence="2 3">
    <name type="scientific">Novipirellula rosea</name>
    <dbReference type="NCBI Taxonomy" id="1031540"/>
    <lineage>
        <taxon>Bacteria</taxon>
        <taxon>Pseudomonadati</taxon>
        <taxon>Planctomycetota</taxon>
        <taxon>Planctomycetia</taxon>
        <taxon>Pirellulales</taxon>
        <taxon>Pirellulaceae</taxon>
        <taxon>Novipirellula</taxon>
    </lineage>
</organism>
<proteinExistence type="predicted"/>
<protein>
    <submittedName>
        <fullName evidence="2">Uncharacterized protein</fullName>
    </submittedName>
</protein>
<evidence type="ECO:0000256" key="1">
    <source>
        <dbReference type="SAM" id="MobiDB-lite"/>
    </source>
</evidence>
<accession>A0ABP8NRK0</accession>
<comment type="caution">
    <text evidence="2">The sequence shown here is derived from an EMBL/GenBank/DDBJ whole genome shotgun (WGS) entry which is preliminary data.</text>
</comment>
<gene>
    <name evidence="2" type="ORF">GCM10023156_62040</name>
</gene>
<name>A0ABP8NRK0_9BACT</name>
<sequence>MQTSFAPNLKCPKKNTNKETNRPPTIRCFETHGVLTANDQLVLWGFVIGAISNDNVLSFNALSLVIMPGVASTTTSCGRGTSYGRHDG</sequence>
<evidence type="ECO:0000313" key="3">
    <source>
        <dbReference type="Proteomes" id="UP001500840"/>
    </source>
</evidence>
<dbReference type="Proteomes" id="UP001500840">
    <property type="component" value="Unassembled WGS sequence"/>
</dbReference>
<evidence type="ECO:0000313" key="2">
    <source>
        <dbReference type="EMBL" id="GAA4469660.1"/>
    </source>
</evidence>
<dbReference type="EMBL" id="BAABGA010000107">
    <property type="protein sequence ID" value="GAA4469660.1"/>
    <property type="molecule type" value="Genomic_DNA"/>
</dbReference>
<keyword evidence="3" id="KW-1185">Reference proteome</keyword>